<sequence length="876" mass="103395">MSKRSARGKRGRTPSKGSATTIDGLNEMLDAQFPDDFNVAQLDLMNDLGEEFFANSYEMVQHILQVSKFAARKLKGFVDLLARLHGHYTEEKALTASMQEKVGAAQQKLKVSLEVTFSYDSMLNELRDALAEAWRTADAAHHREVDLHTNIDYGYADQQTKQAPVESTKSTKEMWLRGVIFRERDRLARELKEHQKRLETNRFYSGSLEGIIEDHRATISRQQMRVKFFETEMFKLEHKQREMVESYDEQFLVQRRDIESLTNMNSNLRAFERKYQSAKALTENQRQVIERILHNNFTLQKVNHRHEEQIFHLKAVLSNLESDNRGLRREKQELDYRGRSNVREIKKKVELHMLLMRRFHQLTKKNNELIEQDLLKSNELTGAEKRLAIAMSKLDETTKQKEEAERYKDKLRAEITTLNGVLASVRFDLITQRGRTQDTQLLLDRAHVSLDERDEQIHKLIKERNDALAEVNELNKTIERLEEHVALKTTKLQEVQEQLQQKQTEYLRIKQQMEILHSEKIMLQKSNAVCGQDRQKLQNINTKQTFQINQLCNQLASHEKENISLKNQIDQINNLVKHKQTEIHAKERMLQNVRNELHEMKIRSGQLQHTIEDDEQRFKKITFRLDEERQNKNLIGQQMMRRNGELRVQQEKLSMMQLALNRGTMQYNQRIEDIRLLKTEITNLRMTKECLERAVSSTANMRREIVRLERQLVRERLHVAAFTDEMKHPYRIHRWRLLRGQDPQRFELIVKIQALLKRNISMTVERTNLEQKVHDVQRKYEALKQQLLHVSDPQIKDRLWRQQCINQRQGRKLRAMKAELAINEIDLEARDVIIGEYKNALRKQEEPSPGIVNSIVKPVVDNPYTDQIIQSSSSAV</sequence>
<feature type="region of interest" description="Disordered" evidence="3">
    <location>
        <begin position="1"/>
        <end position="21"/>
    </location>
</feature>
<dbReference type="RefSeq" id="XP_051862503.1">
    <property type="nucleotide sequence ID" value="XM_052006543.1"/>
</dbReference>
<dbReference type="OrthoDB" id="20035at2759"/>
<proteinExistence type="predicted"/>
<keyword evidence="4" id="KW-1185">Reference proteome</keyword>
<name>A0A9C6T6U8_DROAB</name>
<dbReference type="AlphaFoldDB" id="A0A9C6T6U8"/>
<dbReference type="Proteomes" id="UP000515160">
    <property type="component" value="Chromosome 2R"/>
</dbReference>
<evidence type="ECO:0000256" key="2">
    <source>
        <dbReference type="SAM" id="Coils"/>
    </source>
</evidence>
<feature type="coiled-coil region" evidence="2">
    <location>
        <begin position="548"/>
        <end position="603"/>
    </location>
</feature>
<feature type="coiled-coil region" evidence="2">
    <location>
        <begin position="674"/>
        <end position="711"/>
    </location>
</feature>
<feature type="coiled-coil region" evidence="2">
    <location>
        <begin position="450"/>
        <end position="519"/>
    </location>
</feature>
<accession>A0A9C6T6U8</accession>
<evidence type="ECO:0000313" key="4">
    <source>
        <dbReference type="Proteomes" id="UP000515160"/>
    </source>
</evidence>
<organism evidence="4 5">
    <name type="scientific">Drosophila albomicans</name>
    <name type="common">Fruit fly</name>
    <dbReference type="NCBI Taxonomy" id="7291"/>
    <lineage>
        <taxon>Eukaryota</taxon>
        <taxon>Metazoa</taxon>
        <taxon>Ecdysozoa</taxon>
        <taxon>Arthropoda</taxon>
        <taxon>Hexapoda</taxon>
        <taxon>Insecta</taxon>
        <taxon>Pterygota</taxon>
        <taxon>Neoptera</taxon>
        <taxon>Endopterygota</taxon>
        <taxon>Diptera</taxon>
        <taxon>Brachycera</taxon>
        <taxon>Muscomorpha</taxon>
        <taxon>Ephydroidea</taxon>
        <taxon>Drosophilidae</taxon>
        <taxon>Drosophila</taxon>
    </lineage>
</organism>
<evidence type="ECO:0000256" key="3">
    <source>
        <dbReference type="SAM" id="MobiDB-lite"/>
    </source>
</evidence>
<keyword evidence="5" id="KW-0282">Flagellum</keyword>
<protein>
    <submittedName>
        <fullName evidence="5">Cilia- and flagella-associated protein 58</fullName>
    </submittedName>
</protein>
<dbReference type="PANTHER" id="PTHR32083:SF0">
    <property type="entry name" value="CILIA AND FLAGELLA-ASSOCIATED PROTEIN 58"/>
    <property type="match status" value="1"/>
</dbReference>
<evidence type="ECO:0000313" key="5">
    <source>
        <dbReference type="RefSeq" id="XP_051862503.1"/>
    </source>
</evidence>
<keyword evidence="5" id="KW-0966">Cell projection</keyword>
<gene>
    <name evidence="5" type="primary">LOC127565845</name>
</gene>
<feature type="compositionally biased region" description="Basic residues" evidence="3">
    <location>
        <begin position="1"/>
        <end position="13"/>
    </location>
</feature>
<keyword evidence="1 2" id="KW-0175">Coiled coil</keyword>
<dbReference type="GO" id="GO:0005856">
    <property type="term" value="C:cytoskeleton"/>
    <property type="evidence" value="ECO:0007669"/>
    <property type="project" value="TreeGrafter"/>
</dbReference>
<keyword evidence="5" id="KW-0969">Cilium</keyword>
<evidence type="ECO:0000256" key="1">
    <source>
        <dbReference type="ARBA" id="ARBA00023054"/>
    </source>
</evidence>
<feature type="coiled-coil region" evidence="2">
    <location>
        <begin position="380"/>
        <end position="414"/>
    </location>
</feature>
<dbReference type="GeneID" id="127565845"/>
<dbReference type="PANTHER" id="PTHR32083">
    <property type="entry name" value="CILIA AND FLAGELLA-ASSOCIATED PROTEIN 58-RELATED"/>
    <property type="match status" value="1"/>
</dbReference>
<reference evidence="5" key="1">
    <citation type="submission" date="2025-08" db="UniProtKB">
        <authorList>
            <consortium name="RefSeq"/>
        </authorList>
    </citation>
    <scope>IDENTIFICATION</scope>
    <source>
        <strain evidence="5">15112-1751.03</strain>
        <tissue evidence="5">Whole Adult</tissue>
    </source>
</reference>